<sequence>MSAATPTVANSLGLTNECSTKGSERGWALREFEPGNGISLPLSDTPWKQQAMGPGFLIIYSEPGKEGSLNKFQDLYNWHKHVSLPLHHLESFLSGARYFLPTPIFLYGSLPMI</sequence>
<keyword evidence="2" id="KW-1185">Reference proteome</keyword>
<dbReference type="AlphaFoldDB" id="A0A8H5CBJ1"/>
<evidence type="ECO:0000313" key="2">
    <source>
        <dbReference type="Proteomes" id="UP000559256"/>
    </source>
</evidence>
<organism evidence="1 2">
    <name type="scientific">Tetrapyrgos nigripes</name>
    <dbReference type="NCBI Taxonomy" id="182062"/>
    <lineage>
        <taxon>Eukaryota</taxon>
        <taxon>Fungi</taxon>
        <taxon>Dikarya</taxon>
        <taxon>Basidiomycota</taxon>
        <taxon>Agaricomycotina</taxon>
        <taxon>Agaricomycetes</taxon>
        <taxon>Agaricomycetidae</taxon>
        <taxon>Agaricales</taxon>
        <taxon>Marasmiineae</taxon>
        <taxon>Marasmiaceae</taxon>
        <taxon>Tetrapyrgos</taxon>
    </lineage>
</organism>
<reference evidence="1 2" key="1">
    <citation type="journal article" date="2020" name="ISME J.">
        <title>Uncovering the hidden diversity of litter-decomposition mechanisms in mushroom-forming fungi.</title>
        <authorList>
            <person name="Floudas D."/>
            <person name="Bentzer J."/>
            <person name="Ahren D."/>
            <person name="Johansson T."/>
            <person name="Persson P."/>
            <person name="Tunlid A."/>
        </authorList>
    </citation>
    <scope>NUCLEOTIDE SEQUENCE [LARGE SCALE GENOMIC DNA]</scope>
    <source>
        <strain evidence="1 2">CBS 291.85</strain>
    </source>
</reference>
<dbReference type="EMBL" id="JAACJM010000216">
    <property type="protein sequence ID" value="KAF5337522.1"/>
    <property type="molecule type" value="Genomic_DNA"/>
</dbReference>
<name>A0A8H5CBJ1_9AGAR</name>
<evidence type="ECO:0000313" key="1">
    <source>
        <dbReference type="EMBL" id="KAF5337522.1"/>
    </source>
</evidence>
<proteinExistence type="predicted"/>
<dbReference type="OrthoDB" id="2851338at2759"/>
<protein>
    <submittedName>
        <fullName evidence="1">Uncharacterized protein</fullName>
    </submittedName>
</protein>
<comment type="caution">
    <text evidence="1">The sequence shown here is derived from an EMBL/GenBank/DDBJ whole genome shotgun (WGS) entry which is preliminary data.</text>
</comment>
<gene>
    <name evidence="1" type="ORF">D9758_016994</name>
</gene>
<dbReference type="Proteomes" id="UP000559256">
    <property type="component" value="Unassembled WGS sequence"/>
</dbReference>
<accession>A0A8H5CBJ1</accession>